<reference evidence="3" key="1">
    <citation type="submission" date="2015-10" db="EMBL/GenBank/DDBJ databases">
        <authorList>
            <person name="Regsiter A."/>
            <person name="william w."/>
        </authorList>
    </citation>
    <scope>NUCLEOTIDE SEQUENCE [LARGE SCALE GENOMIC DNA]</scope>
</reference>
<dbReference type="Proteomes" id="UP000184315">
    <property type="component" value="Unassembled WGS sequence"/>
</dbReference>
<name>A0A1J1LFC8_9CYAN</name>
<dbReference type="EMBL" id="CZDF01000132">
    <property type="protein sequence ID" value="CUR30886.1"/>
    <property type="molecule type" value="Genomic_DNA"/>
</dbReference>
<dbReference type="Pfam" id="PF01936">
    <property type="entry name" value="NYN"/>
    <property type="match status" value="1"/>
</dbReference>
<evidence type="ECO:0000313" key="2">
    <source>
        <dbReference type="EMBL" id="CUR30886.1"/>
    </source>
</evidence>
<protein>
    <recommendedName>
        <fullName evidence="1">NYN domain-containing protein</fullName>
    </recommendedName>
</protein>
<evidence type="ECO:0000259" key="1">
    <source>
        <dbReference type="Pfam" id="PF01936"/>
    </source>
</evidence>
<keyword evidence="3" id="KW-1185">Reference proteome</keyword>
<sequence>MFEQASKIQDNGTLVVPAISHYVCRTLVNFQHQHPNWINSRYRHIPWQQSEYQSSLIRQLNQGLSQARHQEALFVKLKAYLNRLFSVEFLRSPEYKSLIVKLEQLTDPDLALLFADYSLANQSPSHGLLNGRSPSEVGISILLLDVENLPLDLETEKFLETICLYPVQIKVAFANWRSMGKKDLEYHQRGYQLIHVPPGKDSADLKMSTVGSSIFVHYPTAKEVLVCSSDLGLTHLCNTLQNHGLTVYQVSKNRSKIRVLNTRTGQINTYSLTPIPPIPTLDQFIVQLQEIIKLEQKRSHCQWIKLNRVAFLYKDNYHLTVSQVVASHFSDYQGRDIFVKNPHIFVVHQPSEKSPSYVTLFEIQPSSTQPHTLPETEFSQLPVIESLEDLENALIAIMQELTLNSSENHVSLSILGSQFNRKYGIPITQIIKKLRLGGNFQKLLTLSNSFNLEKTDKDWRVKLQSP</sequence>
<dbReference type="AlphaFoldDB" id="A0A1J1LFC8"/>
<dbReference type="InterPro" id="IPR021139">
    <property type="entry name" value="NYN"/>
</dbReference>
<proteinExistence type="predicted"/>
<evidence type="ECO:0000313" key="3">
    <source>
        <dbReference type="Proteomes" id="UP000184315"/>
    </source>
</evidence>
<dbReference type="STRING" id="671072.PL9214290477"/>
<accession>A0A1J1LFC8</accession>
<dbReference type="OrthoDB" id="570660at2"/>
<organism evidence="2 3">
    <name type="scientific">Planktothrix tepida PCC 9214</name>
    <dbReference type="NCBI Taxonomy" id="671072"/>
    <lineage>
        <taxon>Bacteria</taxon>
        <taxon>Bacillati</taxon>
        <taxon>Cyanobacteriota</taxon>
        <taxon>Cyanophyceae</taxon>
        <taxon>Oscillatoriophycideae</taxon>
        <taxon>Oscillatoriales</taxon>
        <taxon>Microcoleaceae</taxon>
        <taxon>Planktothrix</taxon>
    </lineage>
</organism>
<dbReference type="RefSeq" id="WP_072717837.1">
    <property type="nucleotide sequence ID" value="NZ_LN889782.1"/>
</dbReference>
<feature type="domain" description="NYN" evidence="1">
    <location>
        <begin position="142"/>
        <end position="251"/>
    </location>
</feature>
<gene>
    <name evidence="2" type="ORF">PL9214290477</name>
</gene>